<keyword evidence="2" id="KW-1185">Reference proteome</keyword>
<reference evidence="1" key="1">
    <citation type="submission" date="2021-01" db="EMBL/GenBank/DDBJ databases">
        <authorList>
            <consortium name="Genoscope - CEA"/>
            <person name="William W."/>
        </authorList>
    </citation>
    <scope>NUCLEOTIDE SEQUENCE</scope>
</reference>
<protein>
    <submittedName>
        <fullName evidence="1">Uncharacterized protein</fullName>
    </submittedName>
</protein>
<evidence type="ECO:0000313" key="1">
    <source>
        <dbReference type="EMBL" id="CAD8057457.1"/>
    </source>
</evidence>
<name>A0A8S1KRB7_9CILI</name>
<comment type="caution">
    <text evidence="1">The sequence shown here is derived from an EMBL/GenBank/DDBJ whole genome shotgun (WGS) entry which is preliminary data.</text>
</comment>
<accession>A0A8S1KRB7</accession>
<dbReference type="AlphaFoldDB" id="A0A8S1KRB7"/>
<dbReference type="OrthoDB" id="308263at2759"/>
<sequence>MSDDDSVYLSNNEQSSQNYVQIKKKSYLKLQDLIQPQEKVQRLKRNYKSKLWNEKNVEILYRLNAVFSGSIDMIFNYFKKHVNEKITLKKIKQKFKQELKNNPEKLFDKCYKPKLKEKHQKKLELVAQMQSLHLVARWSQVSEIDNNQIIGSNEEDTEIQINILNEINGLIQANRLQQKDIRNQQQLK</sequence>
<dbReference type="Proteomes" id="UP000692954">
    <property type="component" value="Unassembled WGS sequence"/>
</dbReference>
<evidence type="ECO:0000313" key="2">
    <source>
        <dbReference type="Proteomes" id="UP000692954"/>
    </source>
</evidence>
<proteinExistence type="predicted"/>
<organism evidence="1 2">
    <name type="scientific">Paramecium sonneborni</name>
    <dbReference type="NCBI Taxonomy" id="65129"/>
    <lineage>
        <taxon>Eukaryota</taxon>
        <taxon>Sar</taxon>
        <taxon>Alveolata</taxon>
        <taxon>Ciliophora</taxon>
        <taxon>Intramacronucleata</taxon>
        <taxon>Oligohymenophorea</taxon>
        <taxon>Peniculida</taxon>
        <taxon>Parameciidae</taxon>
        <taxon>Paramecium</taxon>
    </lineage>
</organism>
<dbReference type="EMBL" id="CAJJDN010000011">
    <property type="protein sequence ID" value="CAD8057457.1"/>
    <property type="molecule type" value="Genomic_DNA"/>
</dbReference>
<gene>
    <name evidence="1" type="ORF">PSON_ATCC_30995.1.T0110227</name>
</gene>